<evidence type="ECO:0008006" key="4">
    <source>
        <dbReference type="Google" id="ProtNLM"/>
    </source>
</evidence>
<dbReference type="RefSeq" id="WP_207379180.1">
    <property type="nucleotide sequence ID" value="NZ_CP071502.1"/>
</dbReference>
<protein>
    <recommendedName>
        <fullName evidence="4">FlgN family protein</fullName>
    </recommendedName>
</protein>
<feature type="region of interest" description="Disordered" evidence="1">
    <location>
        <begin position="116"/>
        <end position="140"/>
    </location>
</feature>
<name>A0ABX7QW27_9GAMM</name>
<evidence type="ECO:0000256" key="1">
    <source>
        <dbReference type="SAM" id="MobiDB-lite"/>
    </source>
</evidence>
<dbReference type="EMBL" id="CP071502">
    <property type="protein sequence ID" value="QSX35697.1"/>
    <property type="molecule type" value="Genomic_DNA"/>
</dbReference>
<gene>
    <name evidence="2" type="ORF">JYB85_09865</name>
</gene>
<reference evidence="2 3" key="1">
    <citation type="submission" date="2021-03" db="EMBL/GenBank/DDBJ databases">
        <title>Novel species identification of genus Shewanella.</title>
        <authorList>
            <person name="Liu G."/>
            <person name="Zhang Q."/>
        </authorList>
    </citation>
    <scope>NUCLEOTIDE SEQUENCE [LARGE SCALE GENOMIC DNA]</scope>
    <source>
        <strain evidence="2 3">FJAT-52962</strain>
    </source>
</reference>
<accession>A0ABX7QW27</accession>
<sequence>MDKQFPRLTAELCCQWHGNLKLLHQLLRDTANNLDSLGIDPLQMDVRLAELMALCEEKFRLEQKLSKQAPMQAIACPNGVGQFYQQLSALLADWQQRREIVDFRHKLTAILENQALTNDAPRRSPHEQNPIRDNNPRHPA</sequence>
<evidence type="ECO:0000313" key="3">
    <source>
        <dbReference type="Proteomes" id="UP000663207"/>
    </source>
</evidence>
<keyword evidence="3" id="KW-1185">Reference proteome</keyword>
<organism evidence="2 3">
    <name type="scientific">Shewanella sedimentimangrovi</name>
    <dbReference type="NCBI Taxonomy" id="2814293"/>
    <lineage>
        <taxon>Bacteria</taxon>
        <taxon>Pseudomonadati</taxon>
        <taxon>Pseudomonadota</taxon>
        <taxon>Gammaproteobacteria</taxon>
        <taxon>Alteromonadales</taxon>
        <taxon>Shewanellaceae</taxon>
        <taxon>Shewanella</taxon>
    </lineage>
</organism>
<evidence type="ECO:0000313" key="2">
    <source>
        <dbReference type="EMBL" id="QSX35697.1"/>
    </source>
</evidence>
<feature type="compositionally biased region" description="Basic and acidic residues" evidence="1">
    <location>
        <begin position="120"/>
        <end position="140"/>
    </location>
</feature>
<dbReference type="Proteomes" id="UP000663207">
    <property type="component" value="Chromosome"/>
</dbReference>
<proteinExistence type="predicted"/>